<sequence>MEVLRVQTIAHQSKDATSTIPSMFLRSETESPGTTTVQGVKLEVPIIDFNNPDEGKIQNEIMEASTKWGMFQIVNHDIPNEVIKKLQSVGKEFFELPQEEKEVIAKPIGSDSLEGYGTKLEKEVNGKKGWVDHLFHIIWPPSSINYRFWPNNPASYREVNEEYGKYLREVADKLFKSLSIGLELEEHELKKAAGGDELIHMLKINYYPPCPVPDLVLGVPPHTDMSFLTILVPNEVQGLQASRDGQWYDVKYVPNALVIHIGDQMEILSNGKYKAVLHRTTVNKDETRMSWPVFIEPKPEHEIGPHPKLVNQENPPKYKTKKFEDYLYCKLNKIPQ</sequence>
<gene>
    <name evidence="13" type="primary">11435413</name>
    <name evidence="11" type="ordered locus">MTR_5g059130</name>
    <name evidence="12" type="ORF">MtrunA17_Chr5g0424201</name>
</gene>
<dbReference type="eggNOG" id="KOG0143">
    <property type="taxonomic scope" value="Eukaryota"/>
</dbReference>
<reference evidence="11 14" key="2">
    <citation type="journal article" date="2014" name="BMC Genomics">
        <title>An improved genome release (version Mt4.0) for the model legume Medicago truncatula.</title>
        <authorList>
            <person name="Tang H."/>
            <person name="Krishnakumar V."/>
            <person name="Bidwell S."/>
            <person name="Rosen B."/>
            <person name="Chan A."/>
            <person name="Zhou S."/>
            <person name="Gentzbittel L."/>
            <person name="Childs K.L."/>
            <person name="Yandell M."/>
            <person name="Gundlach H."/>
            <person name="Mayer K.F."/>
            <person name="Schwartz D.C."/>
            <person name="Town C.D."/>
        </authorList>
    </citation>
    <scope>GENOME REANNOTATION</scope>
    <source>
        <strain evidence="13 14">cv. Jemalong A17</strain>
    </source>
</reference>
<organism evidence="11 14">
    <name type="scientific">Medicago truncatula</name>
    <name type="common">Barrel medic</name>
    <name type="synonym">Medicago tribuloides</name>
    <dbReference type="NCBI Taxonomy" id="3880"/>
    <lineage>
        <taxon>Eukaryota</taxon>
        <taxon>Viridiplantae</taxon>
        <taxon>Streptophyta</taxon>
        <taxon>Embryophyta</taxon>
        <taxon>Tracheophyta</taxon>
        <taxon>Spermatophyta</taxon>
        <taxon>Magnoliopsida</taxon>
        <taxon>eudicotyledons</taxon>
        <taxon>Gunneridae</taxon>
        <taxon>Pentapetalae</taxon>
        <taxon>rosids</taxon>
        <taxon>fabids</taxon>
        <taxon>Fabales</taxon>
        <taxon>Fabaceae</taxon>
        <taxon>Papilionoideae</taxon>
        <taxon>50 kb inversion clade</taxon>
        <taxon>NPAAA clade</taxon>
        <taxon>Hologalegina</taxon>
        <taxon>IRL clade</taxon>
        <taxon>Trifolieae</taxon>
        <taxon>Medicago</taxon>
    </lineage>
</organism>
<dbReference type="InterPro" id="IPR044861">
    <property type="entry name" value="IPNS-like_FE2OG_OXY"/>
</dbReference>
<dbReference type="EC" id="1.14.20.6" evidence="12"/>
<dbReference type="OMA" id="WPTSSIN"/>
<dbReference type="HOGENOM" id="CLU_010119_16_4_1"/>
<evidence type="ECO:0000313" key="11">
    <source>
        <dbReference type="EMBL" id="AES97738.1"/>
    </source>
</evidence>
<keyword evidence="8" id="KW-0284">Flavonoid biosynthesis</keyword>
<dbReference type="GO" id="GO:0045431">
    <property type="term" value="F:flavonol synthase activity"/>
    <property type="evidence" value="ECO:0007669"/>
    <property type="project" value="UniProtKB-EC"/>
</dbReference>
<evidence type="ECO:0000313" key="12">
    <source>
        <dbReference type="EMBL" id="RHN55966.1"/>
    </source>
</evidence>
<dbReference type="PROSITE" id="PS51471">
    <property type="entry name" value="FE2OG_OXY"/>
    <property type="match status" value="1"/>
</dbReference>
<dbReference type="InterPro" id="IPR005123">
    <property type="entry name" value="Oxoglu/Fe-dep_dioxygenase_dom"/>
</dbReference>
<dbReference type="InterPro" id="IPR027443">
    <property type="entry name" value="IPNS-like_sf"/>
</dbReference>
<evidence type="ECO:0000313" key="13">
    <source>
        <dbReference type="EnsemblPlants" id="AES97738"/>
    </source>
</evidence>
<evidence type="ECO:0000256" key="5">
    <source>
        <dbReference type="ARBA" id="ARBA00022964"/>
    </source>
</evidence>
<dbReference type="STRING" id="3880.G7K8W9"/>
<dbReference type="InterPro" id="IPR026992">
    <property type="entry name" value="DIOX_N"/>
</dbReference>
<dbReference type="InterPro" id="IPR050295">
    <property type="entry name" value="Plant_2OG-oxidoreductases"/>
</dbReference>
<evidence type="ECO:0000313" key="14">
    <source>
        <dbReference type="Proteomes" id="UP000002051"/>
    </source>
</evidence>
<proteinExistence type="inferred from homology"/>
<dbReference type="PaxDb" id="3880-AES97738"/>
<dbReference type="Gramene" id="rna31266">
    <property type="protein sequence ID" value="RHN55966.1"/>
    <property type="gene ID" value="gene31266"/>
</dbReference>
<name>G7K8W9_MEDTR</name>
<evidence type="ECO:0000256" key="1">
    <source>
        <dbReference type="ARBA" id="ARBA00001961"/>
    </source>
</evidence>
<evidence type="ECO:0000256" key="3">
    <source>
        <dbReference type="ARBA" id="ARBA00022723"/>
    </source>
</evidence>
<keyword evidence="6 9" id="KW-0560">Oxidoreductase</keyword>
<dbReference type="EnsemblPlants" id="AES97738">
    <property type="protein sequence ID" value="AES97738"/>
    <property type="gene ID" value="MTR_5g059130"/>
</dbReference>
<dbReference type="FunFam" id="2.60.120.330:FF:000009">
    <property type="entry name" value="Flavonol synthase"/>
    <property type="match status" value="1"/>
</dbReference>
<comment type="similarity">
    <text evidence="2 9">Belongs to the iron/ascorbate-dependent oxidoreductase family.</text>
</comment>
<dbReference type="GO" id="GO:0016706">
    <property type="term" value="F:2-oxoglutarate-dependent dioxygenase activity"/>
    <property type="evidence" value="ECO:0000318"/>
    <property type="project" value="GO_Central"/>
</dbReference>
<dbReference type="Proteomes" id="UP000002051">
    <property type="component" value="Chromosome 5"/>
</dbReference>
<dbReference type="GO" id="GO:0046872">
    <property type="term" value="F:metal ion binding"/>
    <property type="evidence" value="ECO:0007669"/>
    <property type="project" value="UniProtKB-KW"/>
</dbReference>
<accession>G7K8W9</accession>
<dbReference type="PANTHER" id="PTHR47991">
    <property type="entry name" value="OXOGLUTARATE/IRON-DEPENDENT DIOXYGENASE"/>
    <property type="match status" value="1"/>
</dbReference>
<evidence type="ECO:0000259" key="10">
    <source>
        <dbReference type="PROSITE" id="PS51471"/>
    </source>
</evidence>
<dbReference type="GO" id="GO:0031418">
    <property type="term" value="F:L-ascorbic acid binding"/>
    <property type="evidence" value="ECO:0007669"/>
    <property type="project" value="UniProtKB-KW"/>
</dbReference>
<reference evidence="11 14" key="1">
    <citation type="journal article" date="2011" name="Nature">
        <title>The Medicago genome provides insight into the evolution of rhizobial symbioses.</title>
        <authorList>
            <person name="Young N.D."/>
            <person name="Debelle F."/>
            <person name="Oldroyd G.E."/>
            <person name="Geurts R."/>
            <person name="Cannon S.B."/>
            <person name="Udvardi M.K."/>
            <person name="Benedito V.A."/>
            <person name="Mayer K.F."/>
            <person name="Gouzy J."/>
            <person name="Schoof H."/>
            <person name="Van de Peer Y."/>
            <person name="Proost S."/>
            <person name="Cook D.R."/>
            <person name="Meyers B.C."/>
            <person name="Spannagl M."/>
            <person name="Cheung F."/>
            <person name="De Mita S."/>
            <person name="Krishnakumar V."/>
            <person name="Gundlach H."/>
            <person name="Zhou S."/>
            <person name="Mudge J."/>
            <person name="Bharti A.K."/>
            <person name="Murray J.D."/>
            <person name="Naoumkina M.A."/>
            <person name="Rosen B."/>
            <person name="Silverstein K.A."/>
            <person name="Tang H."/>
            <person name="Rombauts S."/>
            <person name="Zhao P.X."/>
            <person name="Zhou P."/>
            <person name="Barbe V."/>
            <person name="Bardou P."/>
            <person name="Bechner M."/>
            <person name="Bellec A."/>
            <person name="Berger A."/>
            <person name="Berges H."/>
            <person name="Bidwell S."/>
            <person name="Bisseling T."/>
            <person name="Choisne N."/>
            <person name="Couloux A."/>
            <person name="Denny R."/>
            <person name="Deshpande S."/>
            <person name="Dai X."/>
            <person name="Doyle J.J."/>
            <person name="Dudez A.M."/>
            <person name="Farmer A.D."/>
            <person name="Fouteau S."/>
            <person name="Franken C."/>
            <person name="Gibelin C."/>
            <person name="Gish J."/>
            <person name="Goldstein S."/>
            <person name="Gonzalez A.J."/>
            <person name="Green P.J."/>
            <person name="Hallab A."/>
            <person name="Hartog M."/>
            <person name="Hua A."/>
            <person name="Humphray S.J."/>
            <person name="Jeong D.H."/>
            <person name="Jing Y."/>
            <person name="Jocker A."/>
            <person name="Kenton S.M."/>
            <person name="Kim D.J."/>
            <person name="Klee K."/>
            <person name="Lai H."/>
            <person name="Lang C."/>
            <person name="Lin S."/>
            <person name="Macmil S.L."/>
            <person name="Magdelenat G."/>
            <person name="Matthews L."/>
            <person name="McCorrison J."/>
            <person name="Monaghan E.L."/>
            <person name="Mun J.H."/>
            <person name="Najar F.Z."/>
            <person name="Nicholson C."/>
            <person name="Noirot C."/>
            <person name="O'Bleness M."/>
            <person name="Paule C.R."/>
            <person name="Poulain J."/>
            <person name="Prion F."/>
            <person name="Qin B."/>
            <person name="Qu C."/>
            <person name="Retzel E.F."/>
            <person name="Riddle C."/>
            <person name="Sallet E."/>
            <person name="Samain S."/>
            <person name="Samson N."/>
            <person name="Sanders I."/>
            <person name="Saurat O."/>
            <person name="Scarpelli C."/>
            <person name="Schiex T."/>
            <person name="Segurens B."/>
            <person name="Severin A.J."/>
            <person name="Sherrier D.J."/>
            <person name="Shi R."/>
            <person name="Sims S."/>
            <person name="Singer S.R."/>
            <person name="Sinharoy S."/>
            <person name="Sterck L."/>
            <person name="Viollet A."/>
            <person name="Wang B.B."/>
            <person name="Wang K."/>
            <person name="Wang M."/>
            <person name="Wang X."/>
            <person name="Warfsmann J."/>
            <person name="Weissenbach J."/>
            <person name="White D.D."/>
            <person name="White J.D."/>
            <person name="Wiley G.B."/>
            <person name="Wincker P."/>
            <person name="Xing Y."/>
            <person name="Yang L."/>
            <person name="Yao Z."/>
            <person name="Ying F."/>
            <person name="Zhai J."/>
            <person name="Zhou L."/>
            <person name="Zuber A."/>
            <person name="Denarie J."/>
            <person name="Dixon R.A."/>
            <person name="May G.D."/>
            <person name="Schwartz D.C."/>
            <person name="Rogers J."/>
            <person name="Quetier F."/>
            <person name="Town C.D."/>
            <person name="Roe B.A."/>
        </authorList>
    </citation>
    <scope>NUCLEOTIDE SEQUENCE [LARGE SCALE GENOMIC DNA]</scope>
    <source>
        <strain evidence="11">A17</strain>
        <strain evidence="13 14">cv. Jemalong A17</strain>
    </source>
</reference>
<dbReference type="Proteomes" id="UP000265566">
    <property type="component" value="Chromosome 5"/>
</dbReference>
<keyword evidence="3 9" id="KW-0479">Metal-binding</keyword>
<dbReference type="EMBL" id="CM001221">
    <property type="protein sequence ID" value="AES97738.1"/>
    <property type="molecule type" value="Genomic_DNA"/>
</dbReference>
<keyword evidence="7 9" id="KW-0408">Iron</keyword>
<evidence type="ECO:0000256" key="7">
    <source>
        <dbReference type="ARBA" id="ARBA00023004"/>
    </source>
</evidence>
<reference evidence="13" key="3">
    <citation type="submission" date="2015-04" db="UniProtKB">
        <authorList>
            <consortium name="EnsemblPlants"/>
        </authorList>
    </citation>
    <scope>IDENTIFICATION</scope>
    <source>
        <strain evidence="13">cv. Jemalong A17</strain>
    </source>
</reference>
<reference evidence="12" key="4">
    <citation type="journal article" date="2018" name="Nat. Plants">
        <title>Whole-genome landscape of Medicago truncatula symbiotic genes.</title>
        <authorList>
            <person name="Pecrix Y."/>
            <person name="Gamas P."/>
            <person name="Carrere S."/>
        </authorList>
    </citation>
    <scope>NUCLEOTIDE SEQUENCE</scope>
    <source>
        <tissue evidence="12">Leaves</tissue>
    </source>
</reference>
<dbReference type="OrthoDB" id="288590at2759"/>
<dbReference type="AlphaFoldDB" id="G7K8W9"/>
<dbReference type="Pfam" id="PF03171">
    <property type="entry name" value="2OG-FeII_Oxy"/>
    <property type="match status" value="1"/>
</dbReference>
<evidence type="ECO:0000256" key="9">
    <source>
        <dbReference type="RuleBase" id="RU003682"/>
    </source>
</evidence>
<evidence type="ECO:0000256" key="6">
    <source>
        <dbReference type="ARBA" id="ARBA00023002"/>
    </source>
</evidence>
<keyword evidence="5" id="KW-0223">Dioxygenase</keyword>
<dbReference type="SUPFAM" id="SSF51197">
    <property type="entry name" value="Clavaminate synthase-like"/>
    <property type="match status" value="1"/>
</dbReference>
<dbReference type="Pfam" id="PF14226">
    <property type="entry name" value="DIOX_N"/>
    <property type="match status" value="1"/>
</dbReference>
<keyword evidence="4" id="KW-0847">Vitamin C</keyword>
<protein>
    <submittedName>
        <fullName evidence="11">Flavonol synthase/flavanone 3-hydroxylase</fullName>
    </submittedName>
    <submittedName>
        <fullName evidence="12">Putative flavonol synthase</fullName>
        <ecNumber evidence="12">1.14.20.6</ecNumber>
    </submittedName>
</protein>
<keyword evidence="14" id="KW-1185">Reference proteome</keyword>
<feature type="domain" description="Fe2OG dioxygenase" evidence="10">
    <location>
        <begin position="197"/>
        <end position="297"/>
    </location>
</feature>
<dbReference type="Gene3D" id="2.60.120.330">
    <property type="entry name" value="B-lactam Antibiotic, Isopenicillin N Synthase, Chain"/>
    <property type="match status" value="1"/>
</dbReference>
<comment type="cofactor">
    <cofactor evidence="1">
        <name>L-ascorbate</name>
        <dbReference type="ChEBI" id="CHEBI:38290"/>
    </cofactor>
</comment>
<evidence type="ECO:0000256" key="4">
    <source>
        <dbReference type="ARBA" id="ARBA00022896"/>
    </source>
</evidence>
<dbReference type="EMBL" id="PSQE01000005">
    <property type="protein sequence ID" value="RHN55966.1"/>
    <property type="molecule type" value="Genomic_DNA"/>
</dbReference>
<evidence type="ECO:0000256" key="2">
    <source>
        <dbReference type="ARBA" id="ARBA00008056"/>
    </source>
</evidence>
<evidence type="ECO:0000256" key="8">
    <source>
        <dbReference type="ARBA" id="ARBA00023241"/>
    </source>
</evidence>